<evidence type="ECO:0000256" key="2">
    <source>
        <dbReference type="ARBA" id="ARBA00022630"/>
    </source>
</evidence>
<evidence type="ECO:0000256" key="3">
    <source>
        <dbReference type="ARBA" id="ARBA00022827"/>
    </source>
</evidence>
<sequence>MGEGIMQSRGVVIIGGGIGGLCAAIALRQAGLEVAVYERAEAYRPLGAGLSLWPNAMRAFEALGLAREVSGVGASWRETVMHRWDGKVLSRMAVEELCRELGQPTVGLLRAELQQVLLRALGPGVVHLGAACTGFHVEGEGVRVTFADGQQVRGDCLIGADGLHSVVRQRLLPEVRPRYGGRTSWRGVVNVASEVIPEGSQFELYGPGARFGITHIGRGPEGTWRMYWFLLVPAPQGGQDVEGGHREAVLSHVRGWMEPVESLVRATPESDILRTDIHYLEPLPSWGEGPVTLLGDSAHAMVTDMGQGACQAIEDALVLAKLLREDTDRVRALRTYESKRRPRTAHIAELSLRAGSIRYLRNPVARWGRDLLMQALPSSVALNQLRRVVGYDFLAS</sequence>
<keyword evidence="2" id="KW-0285">Flavoprotein</keyword>
<dbReference type="SUPFAM" id="SSF51905">
    <property type="entry name" value="FAD/NAD(P)-binding domain"/>
    <property type="match status" value="1"/>
</dbReference>
<reference evidence="6 7" key="1">
    <citation type="submission" date="2019-08" db="EMBL/GenBank/DDBJ databases">
        <title>Archangium and Cystobacter genomes.</title>
        <authorList>
            <person name="Chen I.-C.K."/>
            <person name="Wielgoss S."/>
        </authorList>
    </citation>
    <scope>NUCLEOTIDE SEQUENCE [LARGE SCALE GENOMIC DNA]</scope>
    <source>
        <strain evidence="6 7">Cbm 6</strain>
    </source>
</reference>
<dbReference type="PANTHER" id="PTHR46496:SF1">
    <property type="entry name" value="ZEAXANTHIN EPOXIDASE, CHLOROPLASTIC"/>
    <property type="match status" value="1"/>
</dbReference>
<keyword evidence="3" id="KW-0274">FAD</keyword>
<dbReference type="InterPro" id="IPR002938">
    <property type="entry name" value="FAD-bd"/>
</dbReference>
<protein>
    <submittedName>
        <fullName evidence="6">FAD-binding protein</fullName>
    </submittedName>
</protein>
<evidence type="ECO:0000256" key="1">
    <source>
        <dbReference type="ARBA" id="ARBA00001974"/>
    </source>
</evidence>
<dbReference type="Gene3D" id="3.50.50.60">
    <property type="entry name" value="FAD/NAD(P)-binding domain"/>
    <property type="match status" value="1"/>
</dbReference>
<feature type="domain" description="FAD-binding" evidence="5">
    <location>
        <begin position="11"/>
        <end position="348"/>
    </location>
</feature>
<keyword evidence="7" id="KW-1185">Reference proteome</keyword>
<accession>A0ABY9X529</accession>
<gene>
    <name evidence="6" type="ORF">F0U60_45085</name>
</gene>
<organism evidence="6 7">
    <name type="scientific">Archangium minus</name>
    <dbReference type="NCBI Taxonomy" id="83450"/>
    <lineage>
        <taxon>Bacteria</taxon>
        <taxon>Pseudomonadati</taxon>
        <taxon>Myxococcota</taxon>
        <taxon>Myxococcia</taxon>
        <taxon>Myxococcales</taxon>
        <taxon>Cystobacterineae</taxon>
        <taxon>Archangiaceae</taxon>
        <taxon>Archangium</taxon>
    </lineage>
</organism>
<evidence type="ECO:0000313" key="7">
    <source>
        <dbReference type="Proteomes" id="UP001611383"/>
    </source>
</evidence>
<keyword evidence="4" id="KW-0560">Oxidoreductase</keyword>
<proteinExistence type="predicted"/>
<dbReference type="InterPro" id="IPR036188">
    <property type="entry name" value="FAD/NAD-bd_sf"/>
</dbReference>
<name>A0ABY9X529_9BACT</name>
<evidence type="ECO:0000259" key="5">
    <source>
        <dbReference type="Pfam" id="PF01494"/>
    </source>
</evidence>
<dbReference type="PRINTS" id="PR00420">
    <property type="entry name" value="RNGMNOXGNASE"/>
</dbReference>
<comment type="cofactor">
    <cofactor evidence="1">
        <name>FAD</name>
        <dbReference type="ChEBI" id="CHEBI:57692"/>
    </cofactor>
</comment>
<dbReference type="Pfam" id="PF01494">
    <property type="entry name" value="FAD_binding_3"/>
    <property type="match status" value="1"/>
</dbReference>
<dbReference type="PANTHER" id="PTHR46496">
    <property type="match status" value="1"/>
</dbReference>
<dbReference type="EMBL" id="CP043494">
    <property type="protein sequence ID" value="WNG50518.1"/>
    <property type="molecule type" value="Genomic_DNA"/>
</dbReference>
<evidence type="ECO:0000256" key="4">
    <source>
        <dbReference type="ARBA" id="ARBA00023002"/>
    </source>
</evidence>
<evidence type="ECO:0000313" key="6">
    <source>
        <dbReference type="EMBL" id="WNG50518.1"/>
    </source>
</evidence>
<dbReference type="Proteomes" id="UP001611383">
    <property type="component" value="Chromosome"/>
</dbReference>